<organism evidence="2 3">
    <name type="scientific">Mycobacterium adipatum</name>
    <dbReference type="NCBI Taxonomy" id="1682113"/>
    <lineage>
        <taxon>Bacteria</taxon>
        <taxon>Bacillati</taxon>
        <taxon>Actinomycetota</taxon>
        <taxon>Actinomycetes</taxon>
        <taxon>Mycobacteriales</taxon>
        <taxon>Mycobacteriaceae</taxon>
        <taxon>Mycobacterium</taxon>
    </lineage>
</organism>
<dbReference type="InterPro" id="IPR002734">
    <property type="entry name" value="RibDG_C"/>
</dbReference>
<name>A0A172UGQ5_9MYCO</name>
<keyword evidence="3" id="KW-1185">Reference proteome</keyword>
<evidence type="ECO:0000313" key="2">
    <source>
        <dbReference type="EMBL" id="ANE78121.1"/>
    </source>
</evidence>
<proteinExistence type="predicted"/>
<dbReference type="RefSeq" id="WP_067990159.1">
    <property type="nucleotide sequence ID" value="NZ_CP015596.1"/>
</dbReference>
<feature type="domain" description="Bacterial bifunctional deaminase-reductase C-terminal" evidence="1">
    <location>
        <begin position="71"/>
        <end position="147"/>
    </location>
</feature>
<dbReference type="SUPFAM" id="SSF53597">
    <property type="entry name" value="Dihydrofolate reductase-like"/>
    <property type="match status" value="1"/>
</dbReference>
<dbReference type="AlphaFoldDB" id="A0A172UGQ5"/>
<dbReference type="Gene3D" id="3.40.430.10">
    <property type="entry name" value="Dihydrofolate Reductase, subunit A"/>
    <property type="match status" value="1"/>
</dbReference>
<dbReference type="InterPro" id="IPR024072">
    <property type="entry name" value="DHFR-like_dom_sf"/>
</dbReference>
<reference evidence="2 3" key="1">
    <citation type="submission" date="2016-05" db="EMBL/GenBank/DDBJ databases">
        <title>Complete genome sequence of a phthalic acid esters degrading Mycobacterium sp. YC-RL4.</title>
        <authorList>
            <person name="Ren L."/>
            <person name="Fan S."/>
            <person name="Ruth N."/>
            <person name="Jia Y."/>
            <person name="Wang J."/>
            <person name="Qiao C."/>
        </authorList>
    </citation>
    <scope>NUCLEOTIDE SEQUENCE [LARGE SCALE GENOMIC DNA]</scope>
    <source>
        <strain evidence="2 3">YC-RL4</strain>
    </source>
</reference>
<evidence type="ECO:0000259" key="1">
    <source>
        <dbReference type="Pfam" id="PF01872"/>
    </source>
</evidence>
<accession>A0A172UGQ5</accession>
<dbReference type="GO" id="GO:0008703">
    <property type="term" value="F:5-amino-6-(5-phosphoribosylamino)uracil reductase activity"/>
    <property type="evidence" value="ECO:0007669"/>
    <property type="project" value="InterPro"/>
</dbReference>
<sequence>MATIYFTAATLDGFIVDETDSLDWLVTRDFDPNGPFGYEAFVAEVGALAMGSSTYEWIVKNQPGQWMYAQPSWVLTSRPGIVAAGHPVRTFDGDVTNLHDELVAAAGDKDVWVVGGGATAAQFVAAGLIDEMVVTYAPCTLGAGARLLPIRSEWELIDVGRNGEFVCARWRTAA</sequence>
<dbReference type="Proteomes" id="UP000077143">
    <property type="component" value="Chromosome"/>
</dbReference>
<protein>
    <submittedName>
        <fullName evidence="2">Deaminase</fullName>
    </submittedName>
</protein>
<gene>
    <name evidence="2" type="ORF">A7U43_01125</name>
</gene>
<dbReference type="GO" id="GO:0009231">
    <property type="term" value="P:riboflavin biosynthetic process"/>
    <property type="evidence" value="ECO:0007669"/>
    <property type="project" value="InterPro"/>
</dbReference>
<dbReference type="OrthoDB" id="3427770at2"/>
<evidence type="ECO:0000313" key="3">
    <source>
        <dbReference type="Proteomes" id="UP000077143"/>
    </source>
</evidence>
<dbReference type="PANTHER" id="PTHR38011:SF11">
    <property type="entry name" value="2,5-DIAMINO-6-RIBOSYLAMINO-4(3H)-PYRIMIDINONE 5'-PHOSPHATE REDUCTASE"/>
    <property type="match status" value="1"/>
</dbReference>
<dbReference type="PANTHER" id="PTHR38011">
    <property type="entry name" value="DIHYDROFOLATE REDUCTASE FAMILY PROTEIN (AFU_ORTHOLOGUE AFUA_8G06820)"/>
    <property type="match status" value="1"/>
</dbReference>
<dbReference type="InterPro" id="IPR050765">
    <property type="entry name" value="Riboflavin_Biosynth_HTPR"/>
</dbReference>
<dbReference type="EMBL" id="CP015596">
    <property type="protein sequence ID" value="ANE78121.1"/>
    <property type="molecule type" value="Genomic_DNA"/>
</dbReference>
<dbReference type="Pfam" id="PF01872">
    <property type="entry name" value="RibD_C"/>
    <property type="match status" value="1"/>
</dbReference>
<dbReference type="STRING" id="1682113.A7U43_01125"/>
<dbReference type="KEGG" id="madi:A7U43_01125"/>